<dbReference type="CDD" id="cd03127">
    <property type="entry name" value="tetraspanin_LEL"/>
    <property type="match status" value="2"/>
</dbReference>
<dbReference type="SUPFAM" id="SSF48652">
    <property type="entry name" value="Tetraspanin"/>
    <property type="match status" value="2"/>
</dbReference>
<dbReference type="GeneID" id="100636708"/>
<dbReference type="PANTHER" id="PTHR19282:SF431">
    <property type="entry name" value="TETRASPANIN 26A, ISOFORM B-RELATED"/>
    <property type="match status" value="1"/>
</dbReference>
<feature type="transmembrane region" description="Helical" evidence="5">
    <location>
        <begin position="471"/>
        <end position="491"/>
    </location>
</feature>
<evidence type="ECO:0008006" key="8">
    <source>
        <dbReference type="Google" id="ProtNLM"/>
    </source>
</evidence>
<keyword evidence="7" id="KW-1185">Reference proteome</keyword>
<name>A0AAN0IF86_AMPQE</name>
<feature type="transmembrane region" description="Helical" evidence="5">
    <location>
        <begin position="20"/>
        <end position="42"/>
    </location>
</feature>
<dbReference type="Proteomes" id="UP000007879">
    <property type="component" value="Unassembled WGS sequence"/>
</dbReference>
<dbReference type="InterPro" id="IPR008952">
    <property type="entry name" value="Tetraspanin_EC2_sf"/>
</dbReference>
<evidence type="ECO:0000256" key="1">
    <source>
        <dbReference type="ARBA" id="ARBA00004141"/>
    </source>
</evidence>
<evidence type="ECO:0000256" key="5">
    <source>
        <dbReference type="SAM" id="Phobius"/>
    </source>
</evidence>
<dbReference type="InterPro" id="IPR018499">
    <property type="entry name" value="Tetraspanin/Peripherin"/>
</dbReference>
<dbReference type="Gene3D" id="1.10.1450.10">
    <property type="entry name" value="Tetraspanin"/>
    <property type="match status" value="2"/>
</dbReference>
<keyword evidence="4 5" id="KW-0472">Membrane</keyword>
<feature type="transmembrane region" description="Helical" evidence="5">
    <location>
        <begin position="88"/>
        <end position="112"/>
    </location>
</feature>
<evidence type="ECO:0000313" key="7">
    <source>
        <dbReference type="Proteomes" id="UP000007879"/>
    </source>
</evidence>
<keyword evidence="2 5" id="KW-0812">Transmembrane</keyword>
<dbReference type="GO" id="GO:0005886">
    <property type="term" value="C:plasma membrane"/>
    <property type="evidence" value="ECO:0007669"/>
    <property type="project" value="TreeGrafter"/>
</dbReference>
<sequence>MGNAKKEIGCCGHGIRILFLILNIFFVLIGLGLVAGGIYLVVVGDTYSFITNNTYAAGAPILIVCGVVTLIIAIVGLIAAIGLWWPLLLIYSVVLGVVVILEIVAAILGFVFQTQLGDYYAEVFNRTIHEFQINETTDAISFVNSVQEEFECCGVFEPSDWLTTSYYMETGGFPDSCLCTNGTSGCTVVEGASVYSQGCDGSFFEFVRSNAAAIGGIGLAFGLCEILGVVFGIILCCCLFSKRNSDDWTLLSKMAASSFMKIVFLCVQIFVILLGLGLIIVGSWAEVESNRYDELVSLKELQYGPYLAIASGCALVVVSVIGIVGACCETKINKFLLSFFIILVSIIAVGQLASGILSLVYRDLSERLIRDELNTTFYQYGNISMNDTRAAWDHIQSTFQCCGVNGVNDWVVFNANFSSVIDLYPTSCCTNTTNNNCGRITGVNQNVFTQGCQEVLVDIARRILLISGTEAFVFLIGEMFIIATTVFLLCLSDFDD</sequence>
<feature type="transmembrane region" description="Helical" evidence="5">
    <location>
        <begin position="305"/>
        <end position="328"/>
    </location>
</feature>
<dbReference type="RefSeq" id="XP_003387504.2">
    <property type="nucleotide sequence ID" value="XM_003387456.3"/>
</dbReference>
<feature type="transmembrane region" description="Helical" evidence="5">
    <location>
        <begin position="335"/>
        <end position="361"/>
    </location>
</feature>
<evidence type="ECO:0000256" key="4">
    <source>
        <dbReference type="ARBA" id="ARBA00023136"/>
    </source>
</evidence>
<evidence type="ECO:0000313" key="6">
    <source>
        <dbReference type="EnsemblMetazoa" id="XP_003387504.2"/>
    </source>
</evidence>
<dbReference type="PANTHER" id="PTHR19282">
    <property type="entry name" value="TETRASPANIN"/>
    <property type="match status" value="1"/>
</dbReference>
<organism evidence="6 7">
    <name type="scientific">Amphimedon queenslandica</name>
    <name type="common">Sponge</name>
    <dbReference type="NCBI Taxonomy" id="400682"/>
    <lineage>
        <taxon>Eukaryota</taxon>
        <taxon>Metazoa</taxon>
        <taxon>Porifera</taxon>
        <taxon>Demospongiae</taxon>
        <taxon>Heteroscleromorpha</taxon>
        <taxon>Haplosclerida</taxon>
        <taxon>Niphatidae</taxon>
        <taxon>Amphimedon</taxon>
    </lineage>
</organism>
<feature type="transmembrane region" description="Helical" evidence="5">
    <location>
        <begin position="54"/>
        <end position="81"/>
    </location>
</feature>
<dbReference type="Pfam" id="PF00335">
    <property type="entry name" value="Tetraspanin"/>
    <property type="match status" value="2"/>
</dbReference>
<accession>A0AAN0IF86</accession>
<reference evidence="7" key="1">
    <citation type="journal article" date="2010" name="Nature">
        <title>The Amphimedon queenslandica genome and the evolution of animal complexity.</title>
        <authorList>
            <person name="Srivastava M."/>
            <person name="Simakov O."/>
            <person name="Chapman J."/>
            <person name="Fahey B."/>
            <person name="Gauthier M.E."/>
            <person name="Mitros T."/>
            <person name="Richards G.S."/>
            <person name="Conaco C."/>
            <person name="Dacre M."/>
            <person name="Hellsten U."/>
            <person name="Larroux C."/>
            <person name="Putnam N.H."/>
            <person name="Stanke M."/>
            <person name="Adamska M."/>
            <person name="Darling A."/>
            <person name="Degnan S.M."/>
            <person name="Oakley T.H."/>
            <person name="Plachetzki D.C."/>
            <person name="Zhai Y."/>
            <person name="Adamski M."/>
            <person name="Calcino A."/>
            <person name="Cummins S.F."/>
            <person name="Goodstein D.M."/>
            <person name="Harris C."/>
            <person name="Jackson D.J."/>
            <person name="Leys S.P."/>
            <person name="Shu S."/>
            <person name="Woodcroft B.J."/>
            <person name="Vervoort M."/>
            <person name="Kosik K.S."/>
            <person name="Manning G."/>
            <person name="Degnan B.M."/>
            <person name="Rokhsar D.S."/>
        </authorList>
    </citation>
    <scope>NUCLEOTIDE SEQUENCE [LARGE SCALE GENOMIC DNA]</scope>
</reference>
<dbReference type="EnsemblMetazoa" id="XM_003387456.3">
    <property type="protein sequence ID" value="XP_003387504.2"/>
    <property type="gene ID" value="LOC100636708"/>
</dbReference>
<keyword evidence="3 5" id="KW-1133">Transmembrane helix</keyword>
<dbReference type="AlphaFoldDB" id="A0AAN0IF86"/>
<dbReference type="PRINTS" id="PR00259">
    <property type="entry name" value="TMFOUR"/>
</dbReference>
<evidence type="ECO:0000256" key="2">
    <source>
        <dbReference type="ARBA" id="ARBA00022692"/>
    </source>
</evidence>
<reference evidence="6" key="2">
    <citation type="submission" date="2024-06" db="UniProtKB">
        <authorList>
            <consortium name="EnsemblMetazoa"/>
        </authorList>
    </citation>
    <scope>IDENTIFICATION</scope>
</reference>
<proteinExistence type="predicted"/>
<feature type="transmembrane region" description="Helical" evidence="5">
    <location>
        <begin position="262"/>
        <end position="285"/>
    </location>
</feature>
<protein>
    <recommendedName>
        <fullName evidence="8">Tetraspanin</fullName>
    </recommendedName>
</protein>
<feature type="transmembrane region" description="Helical" evidence="5">
    <location>
        <begin position="212"/>
        <end position="241"/>
    </location>
</feature>
<dbReference type="KEGG" id="aqu:100636708"/>
<evidence type="ECO:0000256" key="3">
    <source>
        <dbReference type="ARBA" id="ARBA00022989"/>
    </source>
</evidence>
<comment type="subcellular location">
    <subcellularLocation>
        <location evidence="1">Membrane</location>
        <topology evidence="1">Multi-pass membrane protein</topology>
    </subcellularLocation>
</comment>